<reference evidence="5 6" key="1">
    <citation type="journal article" date="2017" name="Int. J. Syst. Evol. Microbiol.">
        <title>Pseudokineococcus basanitobsidens sp. nov., isolated from volcanic rock.</title>
        <authorList>
            <person name="Lee D.W."/>
            <person name="Park M.Y."/>
            <person name="Kim J.J."/>
            <person name="Kim B.S."/>
        </authorList>
    </citation>
    <scope>NUCLEOTIDE SEQUENCE [LARGE SCALE GENOMIC DNA]</scope>
    <source>
        <strain evidence="5 6">DSM 103726</strain>
    </source>
</reference>
<evidence type="ECO:0000256" key="1">
    <source>
        <dbReference type="ARBA" id="ARBA00023125"/>
    </source>
</evidence>
<dbReference type="EMBL" id="JBBIAA010000016">
    <property type="protein sequence ID" value="MEJ5946127.1"/>
    <property type="molecule type" value="Genomic_DNA"/>
</dbReference>
<organism evidence="5 6">
    <name type="scientific">Pseudokineococcus basanitobsidens</name>
    <dbReference type="NCBI Taxonomy" id="1926649"/>
    <lineage>
        <taxon>Bacteria</taxon>
        <taxon>Bacillati</taxon>
        <taxon>Actinomycetota</taxon>
        <taxon>Actinomycetes</taxon>
        <taxon>Kineosporiales</taxon>
        <taxon>Kineosporiaceae</taxon>
        <taxon>Pseudokineococcus</taxon>
    </lineage>
</organism>
<dbReference type="InterPro" id="IPR036625">
    <property type="entry name" value="E3-bd_dom_sf"/>
</dbReference>
<feature type="domain" description="Lsr2 DNA-binding" evidence="4">
    <location>
        <begin position="76"/>
        <end position="110"/>
    </location>
</feature>
<dbReference type="RefSeq" id="WP_339575510.1">
    <property type="nucleotide sequence ID" value="NZ_JBBIAA010000016.1"/>
</dbReference>
<protein>
    <submittedName>
        <fullName evidence="5">Lsr2 family protein</fullName>
    </submittedName>
</protein>
<dbReference type="Pfam" id="PF11774">
    <property type="entry name" value="Lsr2"/>
    <property type="match status" value="1"/>
</dbReference>
<dbReference type="InterPro" id="IPR024412">
    <property type="entry name" value="Lsr2_dim_dom"/>
</dbReference>
<evidence type="ECO:0000313" key="6">
    <source>
        <dbReference type="Proteomes" id="UP001387100"/>
    </source>
</evidence>
<keyword evidence="6" id="KW-1185">Reference proteome</keyword>
<dbReference type="Proteomes" id="UP001387100">
    <property type="component" value="Unassembled WGS sequence"/>
</dbReference>
<evidence type="ECO:0000259" key="4">
    <source>
        <dbReference type="Pfam" id="PF23359"/>
    </source>
</evidence>
<sequence length="112" mass="11908">MAQKTEVVLTDDVDGSPATRTVSFSFEGTAYEVDLNDDHAAAIEESFAEWIAVARRASAGGARPDGGTRRSSTAKRSDLDVVRAWARENGHTVSGRGRVAQTVLDAYDAAHG</sequence>
<comment type="caution">
    <text evidence="5">The sequence shown here is derived from an EMBL/GenBank/DDBJ whole genome shotgun (WGS) entry which is preliminary data.</text>
</comment>
<dbReference type="InterPro" id="IPR055370">
    <property type="entry name" value="Lsr2_DNA-bd"/>
</dbReference>
<feature type="domain" description="Lsr2 dimerization" evidence="3">
    <location>
        <begin position="1"/>
        <end position="57"/>
    </location>
</feature>
<evidence type="ECO:0000256" key="2">
    <source>
        <dbReference type="SAM" id="MobiDB-lite"/>
    </source>
</evidence>
<gene>
    <name evidence="5" type="ORF">WDZ17_12570</name>
</gene>
<evidence type="ECO:0000259" key="3">
    <source>
        <dbReference type="Pfam" id="PF11774"/>
    </source>
</evidence>
<dbReference type="Pfam" id="PF23359">
    <property type="entry name" value="Lsr2_DNA-bd"/>
    <property type="match status" value="1"/>
</dbReference>
<evidence type="ECO:0000313" key="5">
    <source>
        <dbReference type="EMBL" id="MEJ5946127.1"/>
    </source>
</evidence>
<dbReference type="Gene3D" id="3.30.60.230">
    <property type="entry name" value="Lsr2, dimerization domain"/>
    <property type="match status" value="1"/>
</dbReference>
<dbReference type="Gene3D" id="4.10.320.10">
    <property type="entry name" value="E3-binding domain"/>
    <property type="match status" value="1"/>
</dbReference>
<proteinExistence type="predicted"/>
<accession>A0ABU8RM27</accession>
<dbReference type="InterPro" id="IPR042261">
    <property type="entry name" value="Lsr2-like_dimerization"/>
</dbReference>
<keyword evidence="1" id="KW-0238">DNA-binding</keyword>
<name>A0ABU8RM27_9ACTN</name>
<feature type="region of interest" description="Disordered" evidence="2">
    <location>
        <begin position="58"/>
        <end position="77"/>
    </location>
</feature>